<dbReference type="Proteomes" id="UP001380365">
    <property type="component" value="Unassembled WGS sequence"/>
</dbReference>
<evidence type="ECO:0000256" key="2">
    <source>
        <dbReference type="ARBA" id="ARBA00006555"/>
    </source>
</evidence>
<feature type="region of interest" description="Disordered" evidence="10">
    <location>
        <begin position="99"/>
        <end position="128"/>
    </location>
</feature>
<evidence type="ECO:0000313" key="14">
    <source>
        <dbReference type="Proteomes" id="UP001380365"/>
    </source>
</evidence>
<evidence type="ECO:0000256" key="11">
    <source>
        <dbReference type="SAM" id="Phobius"/>
    </source>
</evidence>
<keyword evidence="14" id="KW-1185">Reference proteome</keyword>
<comment type="similarity">
    <text evidence="2">Belongs to the TonB family.</text>
</comment>
<feature type="domain" description="TonB C-terminal" evidence="12">
    <location>
        <begin position="135"/>
        <end position="226"/>
    </location>
</feature>
<evidence type="ECO:0000256" key="8">
    <source>
        <dbReference type="ARBA" id="ARBA00022989"/>
    </source>
</evidence>
<dbReference type="SUPFAM" id="SSF74653">
    <property type="entry name" value="TolA/TonB C-terminal domain"/>
    <property type="match status" value="1"/>
</dbReference>
<dbReference type="PANTHER" id="PTHR33446">
    <property type="entry name" value="PROTEIN TONB-RELATED"/>
    <property type="match status" value="1"/>
</dbReference>
<dbReference type="PROSITE" id="PS52015">
    <property type="entry name" value="TONB_CTD"/>
    <property type="match status" value="1"/>
</dbReference>
<keyword evidence="3" id="KW-0813">Transport</keyword>
<evidence type="ECO:0000256" key="7">
    <source>
        <dbReference type="ARBA" id="ARBA00022927"/>
    </source>
</evidence>
<evidence type="ECO:0000256" key="10">
    <source>
        <dbReference type="SAM" id="MobiDB-lite"/>
    </source>
</evidence>
<protein>
    <submittedName>
        <fullName evidence="13">TonB family protein</fullName>
    </submittedName>
</protein>
<keyword evidence="6 11" id="KW-0812">Transmembrane</keyword>
<feature type="compositionally biased region" description="Pro residues" evidence="10">
    <location>
        <begin position="53"/>
        <end position="66"/>
    </location>
</feature>
<reference evidence="13 14" key="1">
    <citation type="submission" date="2023-12" db="EMBL/GenBank/DDBJ databases">
        <title>Gut-associated functions are favored during microbiome assembly across C. elegans life.</title>
        <authorList>
            <person name="Zimmermann J."/>
        </authorList>
    </citation>
    <scope>NUCLEOTIDE SEQUENCE [LARGE SCALE GENOMIC DNA]</scope>
    <source>
        <strain evidence="13 14">JUb134</strain>
    </source>
</reference>
<keyword evidence="5" id="KW-0997">Cell inner membrane</keyword>
<evidence type="ECO:0000256" key="6">
    <source>
        <dbReference type="ARBA" id="ARBA00022692"/>
    </source>
</evidence>
<evidence type="ECO:0000256" key="1">
    <source>
        <dbReference type="ARBA" id="ARBA00004383"/>
    </source>
</evidence>
<evidence type="ECO:0000259" key="12">
    <source>
        <dbReference type="PROSITE" id="PS52015"/>
    </source>
</evidence>
<keyword evidence="7" id="KW-0653">Protein transport</keyword>
<proteinExistence type="inferred from homology"/>
<evidence type="ECO:0000313" key="13">
    <source>
        <dbReference type="EMBL" id="MEJ5093474.1"/>
    </source>
</evidence>
<accession>A0ABU8Q331</accession>
<dbReference type="InterPro" id="IPR037682">
    <property type="entry name" value="TonB_C"/>
</dbReference>
<sequence>MYANRYASERRFHPASMGVALAINGGLLAAMLLAGSVSVVRYEDPALNTTAIPLPPTPPEVKPEPQPVEKTVQPPPQTLPFLPKPLIDLPRPDETVMASDPTLPITPPPTTTGTPGGTGTGVAVDPPKPMPVLVDAAPDPRYKDAFQPAYPPAERRAERDGVVTVRVRIGADGRVTAVEPVRATSDAFWEATRRQALSKWRFRAATRDGVAVESWRVMTVRFEMEN</sequence>
<keyword evidence="4" id="KW-1003">Cell membrane</keyword>
<keyword evidence="8 11" id="KW-1133">Transmembrane helix</keyword>
<comment type="subcellular location">
    <subcellularLocation>
        <location evidence="1">Cell inner membrane</location>
        <topology evidence="1">Single-pass membrane protein</topology>
        <orientation evidence="1">Periplasmic side</orientation>
    </subcellularLocation>
</comment>
<keyword evidence="9 11" id="KW-0472">Membrane</keyword>
<dbReference type="Pfam" id="PF03544">
    <property type="entry name" value="TonB_C"/>
    <property type="match status" value="1"/>
</dbReference>
<evidence type="ECO:0000256" key="4">
    <source>
        <dbReference type="ARBA" id="ARBA00022475"/>
    </source>
</evidence>
<comment type="caution">
    <text evidence="13">The sequence shown here is derived from an EMBL/GenBank/DDBJ whole genome shotgun (WGS) entry which is preliminary data.</text>
</comment>
<organism evidence="13 14">
    <name type="scientific">Sphingomonas molluscorum</name>
    <dbReference type="NCBI Taxonomy" id="418184"/>
    <lineage>
        <taxon>Bacteria</taxon>
        <taxon>Pseudomonadati</taxon>
        <taxon>Pseudomonadota</taxon>
        <taxon>Alphaproteobacteria</taxon>
        <taxon>Sphingomonadales</taxon>
        <taxon>Sphingomonadaceae</taxon>
        <taxon>Sphingomonas</taxon>
    </lineage>
</organism>
<gene>
    <name evidence="13" type="ORF">WH159_02790</name>
</gene>
<dbReference type="RefSeq" id="WP_239555262.1">
    <property type="nucleotide sequence ID" value="NZ_JBBGZA010000001.1"/>
</dbReference>
<name>A0ABU8Q331_9SPHN</name>
<dbReference type="NCBIfam" id="TIGR01352">
    <property type="entry name" value="tonB_Cterm"/>
    <property type="match status" value="1"/>
</dbReference>
<dbReference type="InterPro" id="IPR051045">
    <property type="entry name" value="TonB-dependent_transducer"/>
</dbReference>
<evidence type="ECO:0000256" key="3">
    <source>
        <dbReference type="ARBA" id="ARBA00022448"/>
    </source>
</evidence>
<feature type="transmembrane region" description="Helical" evidence="11">
    <location>
        <begin position="12"/>
        <end position="34"/>
    </location>
</feature>
<feature type="region of interest" description="Disordered" evidence="10">
    <location>
        <begin position="50"/>
        <end position="83"/>
    </location>
</feature>
<evidence type="ECO:0000256" key="9">
    <source>
        <dbReference type="ARBA" id="ARBA00023136"/>
    </source>
</evidence>
<dbReference type="EMBL" id="JBBGZA010000001">
    <property type="protein sequence ID" value="MEJ5093474.1"/>
    <property type="molecule type" value="Genomic_DNA"/>
</dbReference>
<dbReference type="PANTHER" id="PTHR33446:SF2">
    <property type="entry name" value="PROTEIN TONB"/>
    <property type="match status" value="1"/>
</dbReference>
<dbReference type="Gene3D" id="3.30.1150.10">
    <property type="match status" value="1"/>
</dbReference>
<dbReference type="InterPro" id="IPR006260">
    <property type="entry name" value="TonB/TolA_C"/>
</dbReference>
<evidence type="ECO:0000256" key="5">
    <source>
        <dbReference type="ARBA" id="ARBA00022519"/>
    </source>
</evidence>